<name>A0A397IM89_9GLOM</name>
<dbReference type="SUPFAM" id="SSF47095">
    <property type="entry name" value="HMG-box"/>
    <property type="match status" value="1"/>
</dbReference>
<dbReference type="Gene3D" id="1.10.30.10">
    <property type="entry name" value="High mobility group box domain"/>
    <property type="match status" value="1"/>
</dbReference>
<evidence type="ECO:0000256" key="1">
    <source>
        <dbReference type="SAM" id="MobiDB-lite"/>
    </source>
</evidence>
<evidence type="ECO:0000313" key="2">
    <source>
        <dbReference type="EMBL" id="RHZ74113.1"/>
    </source>
</evidence>
<feature type="compositionally biased region" description="Low complexity" evidence="1">
    <location>
        <begin position="152"/>
        <end position="161"/>
    </location>
</feature>
<dbReference type="OrthoDB" id="6247875at2759"/>
<accession>A0A397IM89</accession>
<dbReference type="Proteomes" id="UP000266861">
    <property type="component" value="Unassembled WGS sequence"/>
</dbReference>
<dbReference type="AlphaFoldDB" id="A0A397IM89"/>
<protein>
    <recommendedName>
        <fullName evidence="4">HMG box domain-containing protein</fullName>
    </recommendedName>
</protein>
<gene>
    <name evidence="2" type="ORF">Glove_227g18</name>
</gene>
<keyword evidence="3" id="KW-1185">Reference proteome</keyword>
<feature type="compositionally biased region" description="Basic residues" evidence="1">
    <location>
        <begin position="139"/>
        <end position="149"/>
    </location>
</feature>
<organism evidence="2 3">
    <name type="scientific">Diversispora epigaea</name>
    <dbReference type="NCBI Taxonomy" id="1348612"/>
    <lineage>
        <taxon>Eukaryota</taxon>
        <taxon>Fungi</taxon>
        <taxon>Fungi incertae sedis</taxon>
        <taxon>Mucoromycota</taxon>
        <taxon>Glomeromycotina</taxon>
        <taxon>Glomeromycetes</taxon>
        <taxon>Diversisporales</taxon>
        <taxon>Diversisporaceae</taxon>
        <taxon>Diversispora</taxon>
    </lineage>
</organism>
<dbReference type="EMBL" id="PQFF01000210">
    <property type="protein sequence ID" value="RHZ74113.1"/>
    <property type="molecule type" value="Genomic_DNA"/>
</dbReference>
<proteinExistence type="predicted"/>
<dbReference type="InterPro" id="IPR036910">
    <property type="entry name" value="HMG_box_dom_sf"/>
</dbReference>
<evidence type="ECO:0008006" key="4">
    <source>
        <dbReference type="Google" id="ProtNLM"/>
    </source>
</evidence>
<comment type="caution">
    <text evidence="2">The sequence shown here is derived from an EMBL/GenBank/DDBJ whole genome shotgun (WGS) entry which is preliminary data.</text>
</comment>
<reference evidence="2 3" key="1">
    <citation type="submission" date="2018-08" db="EMBL/GenBank/DDBJ databases">
        <title>Genome and evolution of the arbuscular mycorrhizal fungus Diversispora epigaea (formerly Glomus versiforme) and its bacterial endosymbionts.</title>
        <authorList>
            <person name="Sun X."/>
            <person name="Fei Z."/>
            <person name="Harrison M."/>
        </authorList>
    </citation>
    <scope>NUCLEOTIDE SEQUENCE [LARGE SCALE GENOMIC DNA]</scope>
    <source>
        <strain evidence="2 3">IT104</strain>
    </source>
</reference>
<feature type="region of interest" description="Disordered" evidence="1">
    <location>
        <begin position="139"/>
        <end position="180"/>
    </location>
</feature>
<sequence length="315" mass="35572">MINTMMSQPAHQIDLYNETRAAEQELVIILENGTEPTPVRAIRRPEPKLRAPIHVPFPPAIDATSLIRTNKEGALLARCTNKFLIYRNQFAKEVRSQGYNLSMSEVSCLAAQAWKQEPNHVIKKYGDIAQEVKWLHKQLSKSGSKNKKKASLDSSSNSSISGCGEDGESQDGETKKQISKHNVLGRLSNIQYQGYHDMISRDGRQETLSPILNSTPLTPLTPTFYSPTSPYLTPPLYSPGQHPRMSDVLTDGLLTGSYYSNTNNNHQDERNVDILSLDMITPFEISNNYCNNYCTQDQFSMNNGWIYNQQYLHEV</sequence>
<evidence type="ECO:0000313" key="3">
    <source>
        <dbReference type="Proteomes" id="UP000266861"/>
    </source>
</evidence>